<name>A0A0N5CCP4_STREA</name>
<keyword evidence="1" id="KW-0472">Membrane</keyword>
<feature type="transmembrane region" description="Helical" evidence="1">
    <location>
        <begin position="90"/>
        <end position="109"/>
    </location>
</feature>
<sequence>MTNHKQSAVISILAVVGLTVFTQVAKGILTSSKEGVLLAGFLGSFIYVFLLTSVSNFKNSNPTFIVYSGIFDVIVSITISAVIMSFIQGVAVTVTILFSLFWTLALANISDRKYTSVVGGANVVGKKKKN</sequence>
<dbReference type="STRING" id="174720.A0A0N5CCP4"/>
<reference evidence="3" key="1">
    <citation type="submission" date="2017-02" db="UniProtKB">
        <authorList>
            <consortium name="WormBaseParasite"/>
        </authorList>
    </citation>
    <scope>IDENTIFICATION</scope>
</reference>
<evidence type="ECO:0000313" key="2">
    <source>
        <dbReference type="Proteomes" id="UP000046392"/>
    </source>
</evidence>
<dbReference type="AlphaFoldDB" id="A0A0N5CCP4"/>
<keyword evidence="1" id="KW-0812">Transmembrane</keyword>
<proteinExistence type="predicted"/>
<keyword evidence="1" id="KW-1133">Transmembrane helix</keyword>
<feature type="transmembrane region" description="Helical" evidence="1">
    <location>
        <begin position="35"/>
        <end position="52"/>
    </location>
</feature>
<evidence type="ECO:0000313" key="3">
    <source>
        <dbReference type="WBParaSite" id="SPAL_0001564400.1"/>
    </source>
</evidence>
<dbReference type="WBParaSite" id="SPAL_0001564400.1">
    <property type="protein sequence ID" value="SPAL_0001564400.1"/>
    <property type="gene ID" value="SPAL_0001564400"/>
</dbReference>
<accession>A0A0N5CCP4</accession>
<feature type="transmembrane region" description="Helical" evidence="1">
    <location>
        <begin position="7"/>
        <end position="29"/>
    </location>
</feature>
<dbReference type="Proteomes" id="UP000046392">
    <property type="component" value="Unplaced"/>
</dbReference>
<organism evidence="2 3">
    <name type="scientific">Strongyloides papillosus</name>
    <name type="common">Intestinal threadworm</name>
    <dbReference type="NCBI Taxonomy" id="174720"/>
    <lineage>
        <taxon>Eukaryota</taxon>
        <taxon>Metazoa</taxon>
        <taxon>Ecdysozoa</taxon>
        <taxon>Nematoda</taxon>
        <taxon>Chromadorea</taxon>
        <taxon>Rhabditida</taxon>
        <taxon>Tylenchina</taxon>
        <taxon>Panagrolaimomorpha</taxon>
        <taxon>Strongyloidoidea</taxon>
        <taxon>Strongyloididae</taxon>
        <taxon>Strongyloides</taxon>
    </lineage>
</organism>
<protein>
    <submittedName>
        <fullName evidence="3">Dolichyl-diphosphooligosaccharide--protein glycosyltransferase subunit KCP2</fullName>
    </submittedName>
</protein>
<keyword evidence="2" id="KW-1185">Reference proteome</keyword>
<dbReference type="InterPro" id="IPR018614">
    <property type="entry name" value="KRTCAP2"/>
</dbReference>
<evidence type="ECO:0000256" key="1">
    <source>
        <dbReference type="SAM" id="Phobius"/>
    </source>
</evidence>
<dbReference type="Pfam" id="PF09775">
    <property type="entry name" value="Keratin_assoc"/>
    <property type="match status" value="1"/>
</dbReference>
<feature type="transmembrane region" description="Helical" evidence="1">
    <location>
        <begin position="64"/>
        <end position="84"/>
    </location>
</feature>